<sequence>MSGAYTVSKMLDTINKTMEMKGCGRGTSTVTLKRKVDNGIMMDITPQEVAYLDTQAKIRHSAMEVSQMQHNDEREKWMWKQKELGNEAFAQKEYLRAADIYIQALTGMTSTKPAAKWMIDYQLQLTCNLTACMLMTKARKT</sequence>
<organism evidence="1">
    <name type="scientific">Albugo laibachii Nc14</name>
    <dbReference type="NCBI Taxonomy" id="890382"/>
    <lineage>
        <taxon>Eukaryota</taxon>
        <taxon>Sar</taxon>
        <taxon>Stramenopiles</taxon>
        <taxon>Oomycota</taxon>
        <taxon>Peronosporomycetes</taxon>
        <taxon>Albuginales</taxon>
        <taxon>Albuginaceae</taxon>
        <taxon>Albugo</taxon>
    </lineage>
</organism>
<name>F0WLW4_9STRA</name>
<proteinExistence type="predicted"/>
<dbReference type="Gene3D" id="1.25.40.10">
    <property type="entry name" value="Tetratricopeptide repeat domain"/>
    <property type="match status" value="1"/>
</dbReference>
<dbReference type="HOGENOM" id="CLU_127376_0_0_1"/>
<protein>
    <submittedName>
        <fullName evidence="1">Uncharacterized protein AlNc14C149G7477</fullName>
    </submittedName>
</protein>
<dbReference type="EMBL" id="FR824194">
    <property type="protein sequence ID" value="CCA22290.1"/>
    <property type="molecule type" value="Genomic_DNA"/>
</dbReference>
<gene>
    <name evidence="1" type="primary">AlNc14C149G7477</name>
    <name evidence="1" type="ORF">ALNC14_084330</name>
</gene>
<dbReference type="AlphaFoldDB" id="F0WLW4"/>
<reference evidence="1" key="2">
    <citation type="submission" date="2011-02" db="EMBL/GenBank/DDBJ databases">
        <authorList>
            <person name="MacLean D."/>
        </authorList>
    </citation>
    <scope>NUCLEOTIDE SEQUENCE</scope>
</reference>
<reference evidence="1" key="1">
    <citation type="journal article" date="2011" name="PLoS Biol.">
        <title>Gene gain and loss during evolution of obligate parasitism in the white rust pathogen of Arabidopsis thaliana.</title>
        <authorList>
            <person name="Kemen E."/>
            <person name="Gardiner A."/>
            <person name="Schultz-Larsen T."/>
            <person name="Kemen A.C."/>
            <person name="Balmuth A.L."/>
            <person name="Robert-Seilaniantz A."/>
            <person name="Bailey K."/>
            <person name="Holub E."/>
            <person name="Studholme D.J."/>
            <person name="Maclean D."/>
            <person name="Jones J.D."/>
        </authorList>
    </citation>
    <scope>NUCLEOTIDE SEQUENCE</scope>
</reference>
<evidence type="ECO:0000313" key="1">
    <source>
        <dbReference type="EMBL" id="CCA22290.1"/>
    </source>
</evidence>
<accession>F0WLW4</accession>
<dbReference type="InterPro" id="IPR011990">
    <property type="entry name" value="TPR-like_helical_dom_sf"/>
</dbReference>